<evidence type="ECO:0000313" key="7">
    <source>
        <dbReference type="EMBL" id="MBP2622979.1"/>
    </source>
</evidence>
<evidence type="ECO:0000256" key="1">
    <source>
        <dbReference type="ARBA" id="ARBA00022670"/>
    </source>
</evidence>
<dbReference type="Pfam" id="PF00413">
    <property type="entry name" value="Peptidase_M10"/>
    <property type="match status" value="1"/>
</dbReference>
<organism evidence="7 8">
    <name type="scientific">Streptococcus oricebi</name>
    <dbReference type="NCBI Taxonomy" id="1547447"/>
    <lineage>
        <taxon>Bacteria</taxon>
        <taxon>Bacillati</taxon>
        <taxon>Bacillota</taxon>
        <taxon>Bacilli</taxon>
        <taxon>Lactobacillales</taxon>
        <taxon>Streptococcaceae</taxon>
        <taxon>Streptococcus</taxon>
    </lineage>
</organism>
<dbReference type="Gene3D" id="3.40.390.10">
    <property type="entry name" value="Collagenase (Catalytic Domain)"/>
    <property type="match status" value="1"/>
</dbReference>
<dbReference type="CDD" id="cd04268">
    <property type="entry name" value="ZnMc_MMP_like"/>
    <property type="match status" value="1"/>
</dbReference>
<evidence type="ECO:0000256" key="3">
    <source>
        <dbReference type="ARBA" id="ARBA00022801"/>
    </source>
</evidence>
<evidence type="ECO:0000256" key="5">
    <source>
        <dbReference type="SAM" id="Phobius"/>
    </source>
</evidence>
<keyword evidence="4" id="KW-0862">Zinc</keyword>
<accession>A0ABS5B2C6</accession>
<sequence>MGLIFKIIGFFWRVIWRLLGLTLLVLLLFIAFIYFSNPTPNREASVSQALQGLVARLDQFFDSQGLHTDLTKNVQGLTDQLSDEHSKMESGVRWEYPSATIYIDTQNPTFQAAYQTAIEAWNQTGAFSFQIVHDKATANIIAGEMNDGSVTAAGEAESQTNLLTKRFSHVVVRLNSYYLMDPQYGYSYERIVNTAEHELGHAIGLEHNENESVMQAAGSYYSIQESDIQAVRSLYQDQVSKPEKVNQI</sequence>
<dbReference type="SUPFAM" id="SSF55486">
    <property type="entry name" value="Metalloproteases ('zincins'), catalytic domain"/>
    <property type="match status" value="1"/>
</dbReference>
<keyword evidence="5" id="KW-0472">Membrane</keyword>
<gene>
    <name evidence="7" type="ORF">C4K46_03390</name>
</gene>
<evidence type="ECO:0000256" key="4">
    <source>
        <dbReference type="ARBA" id="ARBA00022833"/>
    </source>
</evidence>
<evidence type="ECO:0000259" key="6">
    <source>
        <dbReference type="Pfam" id="PF00413"/>
    </source>
</evidence>
<reference evidence="7 8" key="1">
    <citation type="submission" date="2018-02" db="EMBL/GenBank/DDBJ databases">
        <title>Draft genome sequence of Streptococcus oricebi CCUG 70868T type strain.</title>
        <authorList>
            <person name="Mendez V."/>
            <person name="Salva-Serra F."/>
            <person name="Jaen-Luchoro D."/>
            <person name="Gonzales-Siles L."/>
            <person name="Karlsson R."/>
            <person name="Engstrom-Jakobsson H."/>
            <person name="Busquets A."/>
            <person name="Gomila M."/>
            <person name="Pineiro-Iglesias B."/>
            <person name="Bennasar-Figueras A."/>
            <person name="Seeger M."/>
            <person name="Moore E."/>
        </authorList>
    </citation>
    <scope>NUCLEOTIDE SEQUENCE [LARGE SCALE GENOMIC DNA]</scope>
    <source>
        <strain evidence="7 8">CCUG 70868</strain>
    </source>
</reference>
<feature type="transmembrane region" description="Helical" evidence="5">
    <location>
        <begin position="14"/>
        <end position="35"/>
    </location>
</feature>
<keyword evidence="1" id="KW-0645">Protease</keyword>
<keyword evidence="8" id="KW-1185">Reference proteome</keyword>
<feature type="domain" description="Peptidase M10 metallopeptidase" evidence="6">
    <location>
        <begin position="105"/>
        <end position="235"/>
    </location>
</feature>
<dbReference type="EMBL" id="PRDG01000002">
    <property type="protein sequence ID" value="MBP2622979.1"/>
    <property type="molecule type" value="Genomic_DNA"/>
</dbReference>
<dbReference type="InterPro" id="IPR001818">
    <property type="entry name" value="Pept_M10_metallopeptidase"/>
</dbReference>
<keyword evidence="3" id="KW-0378">Hydrolase</keyword>
<keyword evidence="5" id="KW-1133">Transmembrane helix</keyword>
<dbReference type="Proteomes" id="UP001519296">
    <property type="component" value="Unassembled WGS sequence"/>
</dbReference>
<protein>
    <submittedName>
        <fullName evidence="7">Peptidase</fullName>
    </submittedName>
</protein>
<evidence type="ECO:0000313" key="8">
    <source>
        <dbReference type="Proteomes" id="UP001519296"/>
    </source>
</evidence>
<keyword evidence="2" id="KW-0479">Metal-binding</keyword>
<name>A0ABS5B2C6_9STRE</name>
<dbReference type="RefSeq" id="WP_209627410.1">
    <property type="nucleotide sequence ID" value="NZ_PRDG01000002.1"/>
</dbReference>
<dbReference type="InterPro" id="IPR024079">
    <property type="entry name" value="MetalloPept_cat_dom_sf"/>
</dbReference>
<evidence type="ECO:0000256" key="2">
    <source>
        <dbReference type="ARBA" id="ARBA00022723"/>
    </source>
</evidence>
<keyword evidence="5" id="KW-0812">Transmembrane</keyword>
<comment type="caution">
    <text evidence="7">The sequence shown here is derived from an EMBL/GenBank/DDBJ whole genome shotgun (WGS) entry which is preliminary data.</text>
</comment>
<proteinExistence type="predicted"/>